<organism evidence="2 3">
    <name type="scientific">Hevea brasiliensis</name>
    <name type="common">Para rubber tree</name>
    <name type="synonym">Siphonia brasiliensis</name>
    <dbReference type="NCBI Taxonomy" id="3981"/>
    <lineage>
        <taxon>Eukaryota</taxon>
        <taxon>Viridiplantae</taxon>
        <taxon>Streptophyta</taxon>
        <taxon>Embryophyta</taxon>
        <taxon>Tracheophyta</taxon>
        <taxon>Spermatophyta</taxon>
        <taxon>Magnoliopsida</taxon>
        <taxon>eudicotyledons</taxon>
        <taxon>Gunneridae</taxon>
        <taxon>Pentapetalae</taxon>
        <taxon>rosids</taxon>
        <taxon>fabids</taxon>
        <taxon>Malpighiales</taxon>
        <taxon>Euphorbiaceae</taxon>
        <taxon>Crotonoideae</taxon>
        <taxon>Micrandreae</taxon>
        <taxon>Hevea</taxon>
    </lineage>
</organism>
<dbReference type="CDD" id="cd06555">
    <property type="entry name" value="ASCH_PF0470_like"/>
    <property type="match status" value="1"/>
</dbReference>
<dbReference type="Gene3D" id="2.30.130.30">
    <property type="entry name" value="Hypothetical protein"/>
    <property type="match status" value="1"/>
</dbReference>
<evidence type="ECO:0000259" key="1">
    <source>
        <dbReference type="SMART" id="SM01022"/>
    </source>
</evidence>
<dbReference type="Pfam" id="PF04266">
    <property type="entry name" value="ASCH"/>
    <property type="match status" value="1"/>
</dbReference>
<gene>
    <name evidence="2" type="ORF">GH714_011487</name>
</gene>
<reference evidence="2 3" key="1">
    <citation type="journal article" date="2020" name="Mol. Plant">
        <title>The Chromosome-Based Rubber Tree Genome Provides New Insights into Spurge Genome Evolution and Rubber Biosynthesis.</title>
        <authorList>
            <person name="Liu J."/>
            <person name="Shi C."/>
            <person name="Shi C.C."/>
            <person name="Li W."/>
            <person name="Zhang Q.J."/>
            <person name="Zhang Y."/>
            <person name="Li K."/>
            <person name="Lu H.F."/>
            <person name="Shi C."/>
            <person name="Zhu S.T."/>
            <person name="Xiao Z.Y."/>
            <person name="Nan H."/>
            <person name="Yue Y."/>
            <person name="Zhu X.G."/>
            <person name="Wu Y."/>
            <person name="Hong X.N."/>
            <person name="Fan G.Y."/>
            <person name="Tong Y."/>
            <person name="Zhang D."/>
            <person name="Mao C.L."/>
            <person name="Liu Y.L."/>
            <person name="Hao S.J."/>
            <person name="Liu W.Q."/>
            <person name="Lv M.Q."/>
            <person name="Zhang H.B."/>
            <person name="Liu Y."/>
            <person name="Hu-Tang G.R."/>
            <person name="Wang J.P."/>
            <person name="Wang J.H."/>
            <person name="Sun Y.H."/>
            <person name="Ni S.B."/>
            <person name="Chen W.B."/>
            <person name="Zhang X.C."/>
            <person name="Jiao Y.N."/>
            <person name="Eichler E.E."/>
            <person name="Li G.H."/>
            <person name="Liu X."/>
            <person name="Gao L.Z."/>
        </authorList>
    </citation>
    <scope>NUCLEOTIDE SEQUENCE [LARGE SCALE GENOMIC DNA]</scope>
    <source>
        <strain evidence="3">cv. GT1</strain>
        <tissue evidence="2">Leaf</tissue>
    </source>
</reference>
<protein>
    <recommendedName>
        <fullName evidence="1">ASCH domain-containing protein</fullName>
    </recommendedName>
</protein>
<dbReference type="Proteomes" id="UP000467840">
    <property type="component" value="Chromosome 4"/>
</dbReference>
<dbReference type="InterPro" id="IPR015947">
    <property type="entry name" value="PUA-like_sf"/>
</dbReference>
<sequence>MEQPSSPGTRPVELRDCIEELMKFTLQAYTDQTLGLDLHLSKDFCFQLLNDSYHSDSEQALPQSLYQRLASILCEFITYGSFSEATKFMESYNLDNDLRERGKWDKLILDEGTQLLNILKSVNFEIDVQEPFFTQLRDGLKTVEGRCAVGDYNQIESGALILFNKCLVLQVQDIHRYASFAEMLEESLEKVLPGVKTIDEGVKVYRKFYTEAKERANGVLAICVAKSSAQPYIPLAGILSVSLLTDMLVKVAMHY</sequence>
<dbReference type="InterPro" id="IPR007374">
    <property type="entry name" value="ASCH_domain"/>
</dbReference>
<evidence type="ECO:0000313" key="3">
    <source>
        <dbReference type="Proteomes" id="UP000467840"/>
    </source>
</evidence>
<name>A0A6A6LIE2_HEVBR</name>
<comment type="caution">
    <text evidence="2">The sequence shown here is derived from an EMBL/GenBank/DDBJ whole genome shotgun (WGS) entry which is preliminary data.</text>
</comment>
<dbReference type="SUPFAM" id="SSF88697">
    <property type="entry name" value="PUA domain-like"/>
    <property type="match status" value="1"/>
</dbReference>
<evidence type="ECO:0000313" key="2">
    <source>
        <dbReference type="EMBL" id="KAF2300295.1"/>
    </source>
</evidence>
<accession>A0A6A6LIE2</accession>
<dbReference type="EMBL" id="JAAGAX010000010">
    <property type="protein sequence ID" value="KAF2300295.1"/>
    <property type="molecule type" value="Genomic_DNA"/>
</dbReference>
<keyword evidence="3" id="KW-1185">Reference proteome</keyword>
<proteinExistence type="predicted"/>
<dbReference type="PANTHER" id="PTHR34204">
    <property type="entry name" value="RNA-BINDING ASCH DOMAIN PROTEIN"/>
    <property type="match status" value="1"/>
</dbReference>
<dbReference type="SMART" id="SM01022">
    <property type="entry name" value="ASCH"/>
    <property type="match status" value="1"/>
</dbReference>
<dbReference type="AlphaFoldDB" id="A0A6A6LIE2"/>
<feature type="domain" description="ASCH" evidence="1">
    <location>
        <begin position="126"/>
        <end position="228"/>
    </location>
</feature>
<dbReference type="PANTHER" id="PTHR34204:SF3">
    <property type="entry name" value="ASCH DOMAIN-CONTAINING PROTEIN"/>
    <property type="match status" value="1"/>
</dbReference>